<dbReference type="OrthoDB" id="1928574at2759"/>
<feature type="signal peptide" evidence="4">
    <location>
        <begin position="1"/>
        <end position="20"/>
    </location>
</feature>
<keyword evidence="7" id="KW-1185">Reference proteome</keyword>
<proteinExistence type="predicted"/>
<dbReference type="PANTHER" id="PTHR31044:SF71">
    <property type="entry name" value="MAJOR POLLEN ALLERGEN OLE E 10-LIKE"/>
    <property type="match status" value="1"/>
</dbReference>
<dbReference type="SMART" id="SM00768">
    <property type="entry name" value="X8"/>
    <property type="match status" value="1"/>
</dbReference>
<dbReference type="PANTHER" id="PTHR31044">
    <property type="entry name" value="BETA-1,3 GLUCANASE"/>
    <property type="match status" value="1"/>
</dbReference>
<keyword evidence="2" id="KW-0472">Membrane</keyword>
<keyword evidence="2" id="KW-0336">GPI-anchor</keyword>
<comment type="subcellular location">
    <subcellularLocation>
        <location evidence="1">Cell membrane</location>
        <topology evidence="1">Lipid-anchor</topology>
        <topology evidence="1">GPI-anchor</topology>
    </subcellularLocation>
</comment>
<evidence type="ECO:0000256" key="2">
    <source>
        <dbReference type="ARBA" id="ARBA00022622"/>
    </source>
</evidence>
<dbReference type="Pfam" id="PF07983">
    <property type="entry name" value="X8"/>
    <property type="match status" value="1"/>
</dbReference>
<reference evidence="6" key="1">
    <citation type="submission" date="2023-05" db="EMBL/GenBank/DDBJ databases">
        <title>Genome and transcriptome analyses reveal genes involved in the formation of fine ridges on petal epidermal cells in Hibiscus trionum.</title>
        <authorList>
            <person name="Koshimizu S."/>
            <person name="Masuda S."/>
            <person name="Ishii T."/>
            <person name="Shirasu K."/>
            <person name="Hoshino A."/>
            <person name="Arita M."/>
        </authorList>
    </citation>
    <scope>NUCLEOTIDE SEQUENCE</scope>
    <source>
        <strain evidence="6">Hamamatsu line</strain>
    </source>
</reference>
<evidence type="ECO:0000313" key="6">
    <source>
        <dbReference type="EMBL" id="GMI93536.1"/>
    </source>
</evidence>
<dbReference type="Gene3D" id="1.20.58.1040">
    <property type="match status" value="1"/>
</dbReference>
<comment type="caution">
    <text evidence="6">The sequence shown here is derived from an EMBL/GenBank/DDBJ whole genome shotgun (WGS) entry which is preliminary data.</text>
</comment>
<evidence type="ECO:0000256" key="1">
    <source>
        <dbReference type="ARBA" id="ARBA00004609"/>
    </source>
</evidence>
<name>A0A9W7IEC4_HIBTR</name>
<organism evidence="6 7">
    <name type="scientific">Hibiscus trionum</name>
    <name type="common">Flower of an hour</name>
    <dbReference type="NCBI Taxonomy" id="183268"/>
    <lineage>
        <taxon>Eukaryota</taxon>
        <taxon>Viridiplantae</taxon>
        <taxon>Streptophyta</taxon>
        <taxon>Embryophyta</taxon>
        <taxon>Tracheophyta</taxon>
        <taxon>Spermatophyta</taxon>
        <taxon>Magnoliopsida</taxon>
        <taxon>eudicotyledons</taxon>
        <taxon>Gunneridae</taxon>
        <taxon>Pentapetalae</taxon>
        <taxon>rosids</taxon>
        <taxon>malvids</taxon>
        <taxon>Malvales</taxon>
        <taxon>Malvaceae</taxon>
        <taxon>Malvoideae</taxon>
        <taxon>Hibiscus</taxon>
    </lineage>
</organism>
<evidence type="ECO:0000313" key="7">
    <source>
        <dbReference type="Proteomes" id="UP001165190"/>
    </source>
</evidence>
<dbReference type="GO" id="GO:0005886">
    <property type="term" value="C:plasma membrane"/>
    <property type="evidence" value="ECO:0007669"/>
    <property type="project" value="UniProtKB-SubCell"/>
</dbReference>
<feature type="domain" description="X8" evidence="5">
    <location>
        <begin position="33"/>
        <end position="121"/>
    </location>
</feature>
<dbReference type="InterPro" id="IPR044788">
    <property type="entry name" value="X8_dom_prot"/>
</dbReference>
<dbReference type="Proteomes" id="UP001165190">
    <property type="component" value="Unassembled WGS sequence"/>
</dbReference>
<dbReference type="GO" id="GO:0009506">
    <property type="term" value="C:plasmodesma"/>
    <property type="evidence" value="ECO:0007669"/>
    <property type="project" value="UniProtKB-ARBA"/>
</dbReference>
<evidence type="ECO:0000256" key="4">
    <source>
        <dbReference type="SAM" id="SignalP"/>
    </source>
</evidence>
<evidence type="ECO:0000259" key="5">
    <source>
        <dbReference type="SMART" id="SM00768"/>
    </source>
</evidence>
<keyword evidence="3 4" id="KW-0732">Signal</keyword>
<feature type="chain" id="PRO_5040979448" description="X8 domain-containing protein" evidence="4">
    <location>
        <begin position="21"/>
        <end position="122"/>
    </location>
</feature>
<dbReference type="InterPro" id="IPR012946">
    <property type="entry name" value="X8"/>
</dbReference>
<keyword evidence="2" id="KW-0325">Glycoprotein</keyword>
<dbReference type="AlphaFoldDB" id="A0A9W7IEC4"/>
<dbReference type="EMBL" id="BSYR01000025">
    <property type="protein sequence ID" value="GMI93536.1"/>
    <property type="molecule type" value="Genomic_DNA"/>
</dbReference>
<evidence type="ECO:0000256" key="3">
    <source>
        <dbReference type="ARBA" id="ARBA00022729"/>
    </source>
</evidence>
<keyword evidence="2" id="KW-0449">Lipoprotein</keyword>
<sequence>MAKSIVSVFFFLLLVLSIDSGSLLKLANGQGKTWCVAKPSADAAALASNIDYACNYLGLKGQNCSQILPEGTCFDPDTLINHASYAMNSYYQAYGRQPHQCYFTDSALISISDPSYGNCQYA</sequence>
<protein>
    <recommendedName>
        <fullName evidence="5">X8 domain-containing protein</fullName>
    </recommendedName>
</protein>
<accession>A0A9W7IEC4</accession>
<gene>
    <name evidence="6" type="ORF">HRI_003022900</name>
</gene>
<dbReference type="GO" id="GO:0098552">
    <property type="term" value="C:side of membrane"/>
    <property type="evidence" value="ECO:0007669"/>
    <property type="project" value="UniProtKB-KW"/>
</dbReference>